<keyword evidence="9" id="KW-0809">Transit peptide</keyword>
<dbReference type="EMBL" id="CP014544">
    <property type="protein sequence ID" value="AMO68120.1"/>
    <property type="molecule type" value="Genomic_DNA"/>
</dbReference>
<evidence type="ECO:0000256" key="11">
    <source>
        <dbReference type="ARBA" id="ARBA00023136"/>
    </source>
</evidence>
<evidence type="ECO:0000256" key="12">
    <source>
        <dbReference type="ARBA" id="ARBA00023273"/>
    </source>
</evidence>
<dbReference type="InterPro" id="IPR029069">
    <property type="entry name" value="HotDog_dom_sf"/>
</dbReference>
<keyword evidence="11" id="KW-0472">Membrane</keyword>
<evidence type="ECO:0000256" key="13">
    <source>
        <dbReference type="ARBA" id="ARBA00035852"/>
    </source>
</evidence>
<keyword evidence="6" id="KW-0053">Apoptosis</keyword>
<accession>A0A127M4F4</accession>
<comment type="catalytic activity">
    <reaction evidence="20">
        <text>hexadecanoyl-CoA + H2O = hexadecanoate + CoA + H(+)</text>
        <dbReference type="Rhea" id="RHEA:16645"/>
        <dbReference type="ChEBI" id="CHEBI:7896"/>
        <dbReference type="ChEBI" id="CHEBI:15377"/>
        <dbReference type="ChEBI" id="CHEBI:15378"/>
        <dbReference type="ChEBI" id="CHEBI:57287"/>
        <dbReference type="ChEBI" id="CHEBI:57379"/>
        <dbReference type="EC" id="3.1.2.2"/>
    </reaction>
    <physiologicalReaction direction="left-to-right" evidence="20">
        <dbReference type="Rhea" id="RHEA:16646"/>
    </physiologicalReaction>
</comment>
<comment type="catalytic activity">
    <reaction evidence="21">
        <text>decanoyl-CoA + H2O = decanoate + CoA + H(+)</text>
        <dbReference type="Rhea" id="RHEA:40059"/>
        <dbReference type="ChEBI" id="CHEBI:15377"/>
        <dbReference type="ChEBI" id="CHEBI:15378"/>
        <dbReference type="ChEBI" id="CHEBI:27689"/>
        <dbReference type="ChEBI" id="CHEBI:57287"/>
        <dbReference type="ChEBI" id="CHEBI:61430"/>
    </reaction>
    <physiologicalReaction direction="left-to-right" evidence="21">
        <dbReference type="Rhea" id="RHEA:40060"/>
    </physiologicalReaction>
</comment>
<keyword evidence="5" id="KW-0963">Cytoplasm</keyword>
<dbReference type="PANTHER" id="PTHR12418">
    <property type="entry name" value="ACYL-COENZYME A THIOESTERASE THEM4"/>
    <property type="match status" value="1"/>
</dbReference>
<evidence type="ECO:0000256" key="4">
    <source>
        <dbReference type="ARBA" id="ARBA00022475"/>
    </source>
</evidence>
<dbReference type="KEGG" id="zal:AZF00_07300"/>
<dbReference type="AlphaFoldDB" id="A0A127M4F4"/>
<evidence type="ECO:0000256" key="9">
    <source>
        <dbReference type="ARBA" id="ARBA00022946"/>
    </source>
</evidence>
<keyword evidence="8" id="KW-0276">Fatty acid metabolism</keyword>
<keyword evidence="7" id="KW-0378">Hydrolase</keyword>
<comment type="catalytic activity">
    <reaction evidence="19">
        <text>octanoyl-CoA + H2O = octanoate + CoA + H(+)</text>
        <dbReference type="Rhea" id="RHEA:30143"/>
        <dbReference type="ChEBI" id="CHEBI:15377"/>
        <dbReference type="ChEBI" id="CHEBI:15378"/>
        <dbReference type="ChEBI" id="CHEBI:25646"/>
        <dbReference type="ChEBI" id="CHEBI:57287"/>
        <dbReference type="ChEBI" id="CHEBI:57386"/>
    </reaction>
    <physiologicalReaction direction="left-to-right" evidence="19">
        <dbReference type="Rhea" id="RHEA:30144"/>
    </physiologicalReaction>
</comment>
<evidence type="ECO:0000256" key="7">
    <source>
        <dbReference type="ARBA" id="ARBA00022801"/>
    </source>
</evidence>
<comment type="catalytic activity">
    <reaction evidence="23">
        <text>tetradecanoyl-CoA + H2O = tetradecanoate + CoA + H(+)</text>
        <dbReference type="Rhea" id="RHEA:40119"/>
        <dbReference type="ChEBI" id="CHEBI:15377"/>
        <dbReference type="ChEBI" id="CHEBI:15378"/>
        <dbReference type="ChEBI" id="CHEBI:30807"/>
        <dbReference type="ChEBI" id="CHEBI:57287"/>
        <dbReference type="ChEBI" id="CHEBI:57385"/>
    </reaction>
    <physiologicalReaction direction="left-to-right" evidence="23">
        <dbReference type="Rhea" id="RHEA:40120"/>
    </physiologicalReaction>
</comment>
<evidence type="ECO:0000256" key="22">
    <source>
        <dbReference type="ARBA" id="ARBA00048074"/>
    </source>
</evidence>
<dbReference type="Gene3D" id="3.10.129.10">
    <property type="entry name" value="Hotdog Thioesterase"/>
    <property type="match status" value="1"/>
</dbReference>
<keyword evidence="4" id="KW-1003">Cell membrane</keyword>
<keyword evidence="12" id="KW-0966">Cell projection</keyword>
<reference evidence="26 27" key="1">
    <citation type="submission" date="2015-12" db="EMBL/GenBank/DDBJ databases">
        <authorList>
            <person name="Shamseldin A."/>
            <person name="Moawad H."/>
            <person name="Abd El-Rahim W.M."/>
            <person name="Sadowsky M.J."/>
        </authorList>
    </citation>
    <scope>NUCLEOTIDE SEQUENCE [LARGE SCALE GENOMIC DNA]</scope>
    <source>
        <strain evidence="26 27">SM2</strain>
    </source>
</reference>
<evidence type="ECO:0000259" key="25">
    <source>
        <dbReference type="Pfam" id="PF03061"/>
    </source>
</evidence>
<feature type="coiled-coil region" evidence="24">
    <location>
        <begin position="28"/>
        <end position="55"/>
    </location>
</feature>
<evidence type="ECO:0000256" key="16">
    <source>
        <dbReference type="ARBA" id="ARBA00038848"/>
    </source>
</evidence>
<comment type="similarity">
    <text evidence="15">Belongs to the THEM4/THEM5 thioesterase family.</text>
</comment>
<protein>
    <recommendedName>
        <fullName evidence="17">Acyl-coenzyme A thioesterase THEM4</fullName>
        <ecNumber evidence="16">3.1.2.2</ecNumber>
    </recommendedName>
    <alternativeName>
        <fullName evidence="18">Thioesterase superfamily member 4</fullName>
    </alternativeName>
</protein>
<dbReference type="SUPFAM" id="SSF54637">
    <property type="entry name" value="Thioesterase/thiol ester dehydrase-isomerase"/>
    <property type="match status" value="1"/>
</dbReference>
<evidence type="ECO:0000256" key="8">
    <source>
        <dbReference type="ARBA" id="ARBA00022832"/>
    </source>
</evidence>
<evidence type="ECO:0000256" key="15">
    <source>
        <dbReference type="ARBA" id="ARBA00038456"/>
    </source>
</evidence>
<evidence type="ECO:0000256" key="6">
    <source>
        <dbReference type="ARBA" id="ARBA00022703"/>
    </source>
</evidence>
<evidence type="ECO:0000256" key="18">
    <source>
        <dbReference type="ARBA" id="ARBA00043210"/>
    </source>
</evidence>
<organism evidence="26 27">
    <name type="scientific">Zhongshania aliphaticivorans</name>
    <dbReference type="NCBI Taxonomy" id="1470434"/>
    <lineage>
        <taxon>Bacteria</taxon>
        <taxon>Pseudomonadati</taxon>
        <taxon>Pseudomonadota</taxon>
        <taxon>Gammaproteobacteria</taxon>
        <taxon>Cellvibrionales</taxon>
        <taxon>Spongiibacteraceae</taxon>
        <taxon>Zhongshania</taxon>
    </lineage>
</organism>
<dbReference type="EC" id="3.1.2.2" evidence="16"/>
<gene>
    <name evidence="26" type="ORF">AZF00_07300</name>
</gene>
<sequence>MPASESQRQQLKGIIEQLSISIEASQTLGGTSSELAEIESTLQQLNQKMMKLSNRKILEFYDPDYGNDLRKILPCSPFSGYFNPIAAKLKIYSVDDTVVAEGEFGLIHQGPPNCVHGGIISGVYDQVLAYCGIANGTPGFTASLRINYLKPTPLFKPLRFSCQISKIDERQIHIEGQCYCVEELLSTAEGLFIHYEKRDNP</sequence>
<evidence type="ECO:0000256" key="23">
    <source>
        <dbReference type="ARBA" id="ARBA00048180"/>
    </source>
</evidence>
<comment type="subcellular location">
    <subcellularLocation>
        <location evidence="3">Cell projection</location>
        <location evidence="3">Ruffle membrane</location>
    </subcellularLocation>
    <subcellularLocation>
        <location evidence="2">Cytoplasm</location>
    </subcellularLocation>
    <subcellularLocation>
        <location evidence="1">Membrane</location>
        <topology evidence="1">Peripheral membrane protein</topology>
    </subcellularLocation>
</comment>
<evidence type="ECO:0000256" key="19">
    <source>
        <dbReference type="ARBA" id="ARBA00047588"/>
    </source>
</evidence>
<evidence type="ECO:0000256" key="1">
    <source>
        <dbReference type="ARBA" id="ARBA00004170"/>
    </source>
</evidence>
<name>A0A127M4F4_9GAMM</name>
<evidence type="ECO:0000313" key="27">
    <source>
        <dbReference type="Proteomes" id="UP000074119"/>
    </source>
</evidence>
<comment type="catalytic activity">
    <reaction evidence="13">
        <text>(5Z,8Z,11Z,14Z)-eicosatetraenoyl-CoA + H2O = (5Z,8Z,11Z,14Z)-eicosatetraenoate + CoA + H(+)</text>
        <dbReference type="Rhea" id="RHEA:40151"/>
        <dbReference type="ChEBI" id="CHEBI:15377"/>
        <dbReference type="ChEBI" id="CHEBI:15378"/>
        <dbReference type="ChEBI" id="CHEBI:32395"/>
        <dbReference type="ChEBI" id="CHEBI:57287"/>
        <dbReference type="ChEBI" id="CHEBI:57368"/>
    </reaction>
    <physiologicalReaction direction="left-to-right" evidence="13">
        <dbReference type="Rhea" id="RHEA:40152"/>
    </physiologicalReaction>
</comment>
<dbReference type="GO" id="GO:0016790">
    <property type="term" value="F:thiolester hydrolase activity"/>
    <property type="evidence" value="ECO:0007669"/>
    <property type="project" value="UniProtKB-ARBA"/>
</dbReference>
<evidence type="ECO:0000256" key="10">
    <source>
        <dbReference type="ARBA" id="ARBA00023098"/>
    </source>
</evidence>
<dbReference type="GO" id="GO:0006631">
    <property type="term" value="P:fatty acid metabolic process"/>
    <property type="evidence" value="ECO:0007669"/>
    <property type="project" value="UniProtKB-KW"/>
</dbReference>
<evidence type="ECO:0000256" key="3">
    <source>
        <dbReference type="ARBA" id="ARBA00004632"/>
    </source>
</evidence>
<evidence type="ECO:0000256" key="2">
    <source>
        <dbReference type="ARBA" id="ARBA00004496"/>
    </source>
</evidence>
<dbReference type="PANTHER" id="PTHR12418:SF19">
    <property type="entry name" value="ACYL-COENZYME A THIOESTERASE THEM4"/>
    <property type="match status" value="1"/>
</dbReference>
<dbReference type="GO" id="GO:0005737">
    <property type="term" value="C:cytoplasm"/>
    <property type="evidence" value="ECO:0007669"/>
    <property type="project" value="UniProtKB-SubCell"/>
</dbReference>
<dbReference type="RefSeq" id="WP_008247442.1">
    <property type="nucleotide sequence ID" value="NZ_CP014544.1"/>
</dbReference>
<evidence type="ECO:0000313" key="26">
    <source>
        <dbReference type="EMBL" id="AMO68120.1"/>
    </source>
</evidence>
<evidence type="ECO:0000256" key="21">
    <source>
        <dbReference type="ARBA" id="ARBA00047969"/>
    </source>
</evidence>
<dbReference type="CDD" id="cd03443">
    <property type="entry name" value="PaaI_thioesterase"/>
    <property type="match status" value="1"/>
</dbReference>
<dbReference type="STRING" id="1470434.AZF00_07300"/>
<dbReference type="Proteomes" id="UP000074119">
    <property type="component" value="Chromosome"/>
</dbReference>
<dbReference type="GO" id="GO:0016020">
    <property type="term" value="C:membrane"/>
    <property type="evidence" value="ECO:0007669"/>
    <property type="project" value="UniProtKB-SubCell"/>
</dbReference>
<dbReference type="Pfam" id="PF03061">
    <property type="entry name" value="4HBT"/>
    <property type="match status" value="1"/>
</dbReference>
<proteinExistence type="inferred from homology"/>
<keyword evidence="24" id="KW-0175">Coiled coil</keyword>
<dbReference type="InterPro" id="IPR052365">
    <property type="entry name" value="THEM4/THEM5_acyl-CoA_thioest"/>
</dbReference>
<feature type="domain" description="Thioesterase" evidence="25">
    <location>
        <begin position="115"/>
        <end position="178"/>
    </location>
</feature>
<dbReference type="InterPro" id="IPR006683">
    <property type="entry name" value="Thioestr_dom"/>
</dbReference>
<comment type="catalytic activity">
    <reaction evidence="14">
        <text>(9Z)-octadecenoyl-CoA + H2O = (9Z)-octadecenoate + CoA + H(+)</text>
        <dbReference type="Rhea" id="RHEA:40139"/>
        <dbReference type="ChEBI" id="CHEBI:15377"/>
        <dbReference type="ChEBI" id="CHEBI:15378"/>
        <dbReference type="ChEBI" id="CHEBI:30823"/>
        <dbReference type="ChEBI" id="CHEBI:57287"/>
        <dbReference type="ChEBI" id="CHEBI:57387"/>
    </reaction>
    <physiologicalReaction direction="left-to-right" evidence="14">
        <dbReference type="Rhea" id="RHEA:40140"/>
    </physiologicalReaction>
</comment>
<evidence type="ECO:0000256" key="24">
    <source>
        <dbReference type="SAM" id="Coils"/>
    </source>
</evidence>
<keyword evidence="10" id="KW-0443">Lipid metabolism</keyword>
<evidence type="ECO:0000256" key="17">
    <source>
        <dbReference type="ARBA" id="ARBA00040123"/>
    </source>
</evidence>
<comment type="catalytic activity">
    <reaction evidence="22">
        <text>dodecanoyl-CoA + H2O = dodecanoate + CoA + H(+)</text>
        <dbReference type="Rhea" id="RHEA:30135"/>
        <dbReference type="ChEBI" id="CHEBI:15377"/>
        <dbReference type="ChEBI" id="CHEBI:15378"/>
        <dbReference type="ChEBI" id="CHEBI:18262"/>
        <dbReference type="ChEBI" id="CHEBI:57287"/>
        <dbReference type="ChEBI" id="CHEBI:57375"/>
    </reaction>
    <physiologicalReaction direction="left-to-right" evidence="22">
        <dbReference type="Rhea" id="RHEA:30136"/>
    </physiologicalReaction>
</comment>
<evidence type="ECO:0000256" key="5">
    <source>
        <dbReference type="ARBA" id="ARBA00022490"/>
    </source>
</evidence>
<evidence type="ECO:0000256" key="20">
    <source>
        <dbReference type="ARBA" id="ARBA00047734"/>
    </source>
</evidence>
<evidence type="ECO:0000256" key="14">
    <source>
        <dbReference type="ARBA" id="ARBA00037002"/>
    </source>
</evidence>